<gene>
    <name evidence="2" type="ORF">Ga0074812_12766</name>
</gene>
<evidence type="ECO:0000313" key="3">
    <source>
        <dbReference type="Proteomes" id="UP000198802"/>
    </source>
</evidence>
<dbReference type="Proteomes" id="UP000198802">
    <property type="component" value="Unassembled WGS sequence"/>
</dbReference>
<evidence type="ECO:0000259" key="1">
    <source>
        <dbReference type="Pfam" id="PF13556"/>
    </source>
</evidence>
<dbReference type="Pfam" id="PF13556">
    <property type="entry name" value="HTH_30"/>
    <property type="match status" value="1"/>
</dbReference>
<name>A0A0S4QV68_9ACTN</name>
<accession>A0A0S4QV68</accession>
<organism evidence="2 3">
    <name type="scientific">Parafrankia irregularis</name>
    <dbReference type="NCBI Taxonomy" id="795642"/>
    <lineage>
        <taxon>Bacteria</taxon>
        <taxon>Bacillati</taxon>
        <taxon>Actinomycetota</taxon>
        <taxon>Actinomycetes</taxon>
        <taxon>Frankiales</taxon>
        <taxon>Frankiaceae</taxon>
        <taxon>Parafrankia</taxon>
    </lineage>
</organism>
<dbReference type="InterPro" id="IPR025736">
    <property type="entry name" value="PucR_C-HTH_dom"/>
</dbReference>
<sequence length="322" mass="33738">MRLADLDVEAAVAIRVIAHFDLLVASRAGLPAIVASAAELAACPVRLADPTGRHAVRMLPDGTPQSPSSAPDPTWPTAAVNAVGAALWLEAPRPVPTLQAVVLERAAAAVRAALERTAGQAHLDESASLELVLDARVSKSDRLAAVRRLRLPARVRAIALEDGTALVLAHDARRTQKQRAGIGPAVAPADLPASWDAARLALRLTADGTDADPGPRVVHADELGVLALLIPAVDSCPRTVPDIQALHRTAATAPWMLATLDAVASTGSLRDAARTLNVHHSTLQGRLAHAEVVLGWPLKEPAGRLRLQLALASRRILRSATT</sequence>
<dbReference type="AlphaFoldDB" id="A0A0S4QV68"/>
<evidence type="ECO:0000313" key="2">
    <source>
        <dbReference type="EMBL" id="CUU59389.1"/>
    </source>
</evidence>
<dbReference type="PANTHER" id="PTHR33744">
    <property type="entry name" value="CARBOHYDRATE DIACID REGULATOR"/>
    <property type="match status" value="1"/>
</dbReference>
<reference evidence="3" key="1">
    <citation type="submission" date="2015-11" db="EMBL/GenBank/DDBJ databases">
        <authorList>
            <person name="Varghese N."/>
        </authorList>
    </citation>
    <scope>NUCLEOTIDE SEQUENCE [LARGE SCALE GENOMIC DNA]</scope>
    <source>
        <strain evidence="3">DSM 45899</strain>
    </source>
</reference>
<protein>
    <submittedName>
        <fullName evidence="2">PucR C-terminal helix-turn-helix domain-containing protein</fullName>
    </submittedName>
</protein>
<keyword evidence="3" id="KW-1185">Reference proteome</keyword>
<feature type="domain" description="PucR C-terminal helix-turn-helix" evidence="1">
    <location>
        <begin position="257"/>
        <end position="312"/>
    </location>
</feature>
<dbReference type="Gene3D" id="1.10.10.2840">
    <property type="entry name" value="PucR C-terminal helix-turn-helix domain"/>
    <property type="match status" value="1"/>
</dbReference>
<dbReference type="PANTHER" id="PTHR33744:SF1">
    <property type="entry name" value="DNA-BINDING TRANSCRIPTIONAL ACTIVATOR ADER"/>
    <property type="match status" value="1"/>
</dbReference>
<proteinExistence type="predicted"/>
<dbReference type="InterPro" id="IPR042070">
    <property type="entry name" value="PucR_C-HTH_sf"/>
</dbReference>
<dbReference type="InterPro" id="IPR051448">
    <property type="entry name" value="CdaR-like_regulators"/>
</dbReference>
<dbReference type="EMBL" id="FAOZ01000027">
    <property type="protein sequence ID" value="CUU59389.1"/>
    <property type="molecule type" value="Genomic_DNA"/>
</dbReference>